<dbReference type="GO" id="GO:0005829">
    <property type="term" value="C:cytosol"/>
    <property type="evidence" value="ECO:0007669"/>
    <property type="project" value="TreeGrafter"/>
</dbReference>
<proteinExistence type="inferred from homology"/>
<dbReference type="RefSeq" id="WP_015389096.1">
    <property type="nucleotide sequence ID" value="NC_020283.1"/>
</dbReference>
<dbReference type="AlphaFoldDB" id="M1LU35"/>
<comment type="similarity">
    <text evidence="2">Belongs to the skp family.</text>
</comment>
<dbReference type="SUPFAM" id="SSF111384">
    <property type="entry name" value="OmpH-like"/>
    <property type="match status" value="1"/>
</dbReference>
<evidence type="ECO:0000256" key="2">
    <source>
        <dbReference type="PIRNR" id="PIRNR002094"/>
    </source>
</evidence>
<dbReference type="KEGG" id="kct:CDEE_0588"/>
<dbReference type="Pfam" id="PF03938">
    <property type="entry name" value="OmpH"/>
    <property type="match status" value="1"/>
</dbReference>
<keyword evidence="4" id="KW-1185">Reference proteome</keyword>
<keyword evidence="1" id="KW-0732">Signal</keyword>
<dbReference type="PANTHER" id="PTHR35089">
    <property type="entry name" value="CHAPERONE PROTEIN SKP"/>
    <property type="match status" value="1"/>
</dbReference>
<organism evidence="3 4">
    <name type="scientific">Candidatus Kinetoplastidibacterium crithidiae TCC036E</name>
    <dbReference type="NCBI Taxonomy" id="1208918"/>
    <lineage>
        <taxon>Bacteria</taxon>
        <taxon>Pseudomonadati</taxon>
        <taxon>Pseudomonadota</taxon>
        <taxon>Betaproteobacteria</taxon>
        <taxon>Candidatus Kinetoplastidibacterium</taxon>
    </lineage>
</organism>
<evidence type="ECO:0000256" key="1">
    <source>
        <dbReference type="ARBA" id="ARBA00022729"/>
    </source>
</evidence>
<reference evidence="3 4" key="1">
    <citation type="journal article" date="2013" name="Genome Biol. Evol.">
        <title>Genome evolution and phylogenomic analysis of candidatus kinetoplastibacterium, the betaproteobacterial endosymbionts of strigomonas and angomonas.</title>
        <authorList>
            <person name="Alves J.M."/>
            <person name="Serrano M.G."/>
            <person name="Maia da Silva F."/>
            <person name="Voegtly L.J."/>
            <person name="Matveyev A.V."/>
            <person name="Teixeira M.M."/>
            <person name="Camargo E.P."/>
            <person name="Buck G.A."/>
        </authorList>
    </citation>
    <scope>NUCLEOTIDE SEQUENCE [LARGE SCALE GENOMIC DNA]</scope>
    <source>
        <strain evidence="3 4">TCC036E</strain>
    </source>
</reference>
<protein>
    <submittedName>
        <fullName evidence="3">OmpH-like outer membrane chaperone</fullName>
    </submittedName>
</protein>
<dbReference type="Proteomes" id="UP000011686">
    <property type="component" value="Chromosome"/>
</dbReference>
<dbReference type="SMART" id="SM00935">
    <property type="entry name" value="OmpH"/>
    <property type="match status" value="1"/>
</dbReference>
<dbReference type="STRING" id="1208918.CDEE_0588"/>
<dbReference type="InterPro" id="IPR024930">
    <property type="entry name" value="Skp_dom_sf"/>
</dbReference>
<gene>
    <name evidence="3" type="ORF">CDEE_0588</name>
</gene>
<dbReference type="GO" id="GO:0051082">
    <property type="term" value="F:unfolded protein binding"/>
    <property type="evidence" value="ECO:0007669"/>
    <property type="project" value="InterPro"/>
</dbReference>
<evidence type="ECO:0000313" key="4">
    <source>
        <dbReference type="Proteomes" id="UP000011686"/>
    </source>
</evidence>
<evidence type="ECO:0000313" key="3">
    <source>
        <dbReference type="EMBL" id="AGF47616.1"/>
    </source>
</evidence>
<dbReference type="EMBL" id="CP003804">
    <property type="protein sequence ID" value="AGF47616.1"/>
    <property type="molecule type" value="Genomic_DNA"/>
</dbReference>
<dbReference type="eggNOG" id="COG2825">
    <property type="taxonomic scope" value="Bacteria"/>
</dbReference>
<dbReference type="InterPro" id="IPR005632">
    <property type="entry name" value="Chaperone_Skp"/>
</dbReference>
<dbReference type="Gene3D" id="3.30.910.20">
    <property type="entry name" value="Skp domain"/>
    <property type="match status" value="1"/>
</dbReference>
<dbReference type="HOGENOM" id="CLU_101388_1_0_4"/>
<sequence>MFRHNYFFLKFPMKRINFKFVSFIKFILIFLLSFSFSLYAHDLRVGFVSTERILKDSDIGRSAQSKIESEFTTMKHDLHNLELELRSLVSKFEKDGPILSENDKLKKQRDMEDLDLDLQRKRRAFQEDFNRRRNEEFSIIISKANECIKKLAEEENYDLIIEDAVVVNPRIDITDKIIKNLNG</sequence>
<name>M1LU35_9PROT</name>
<accession>M1LU35</accession>
<dbReference type="PANTHER" id="PTHR35089:SF1">
    <property type="entry name" value="CHAPERONE PROTEIN SKP"/>
    <property type="match status" value="1"/>
</dbReference>
<dbReference type="GO" id="GO:0050821">
    <property type="term" value="P:protein stabilization"/>
    <property type="evidence" value="ECO:0007669"/>
    <property type="project" value="TreeGrafter"/>
</dbReference>
<dbReference type="PIRSF" id="PIRSF002094">
    <property type="entry name" value="OMP26_Skp"/>
    <property type="match status" value="1"/>
</dbReference>
<dbReference type="PATRIC" id="fig|1208918.3.peg.315"/>